<dbReference type="PANTHER" id="PTHR10612">
    <property type="entry name" value="APOLIPOPROTEIN D"/>
    <property type="match status" value="1"/>
</dbReference>
<organism evidence="5">
    <name type="scientific">Daphnia magna</name>
    <dbReference type="NCBI Taxonomy" id="35525"/>
    <lineage>
        <taxon>Eukaryota</taxon>
        <taxon>Metazoa</taxon>
        <taxon>Ecdysozoa</taxon>
        <taxon>Arthropoda</taxon>
        <taxon>Crustacea</taxon>
        <taxon>Branchiopoda</taxon>
        <taxon>Diplostraca</taxon>
        <taxon>Cladocera</taxon>
        <taxon>Anomopoda</taxon>
        <taxon>Daphniidae</taxon>
        <taxon>Daphnia</taxon>
    </lineage>
</organism>
<name>A0A0N8DDY6_9CRUS</name>
<keyword evidence="7" id="KW-1185">Reference proteome</keyword>
<dbReference type="InterPro" id="IPR003057">
    <property type="entry name" value="Invtbrt_color"/>
</dbReference>
<protein>
    <submittedName>
        <fullName evidence="5">Apolipoprotein d</fullName>
    </submittedName>
</protein>
<evidence type="ECO:0000256" key="1">
    <source>
        <dbReference type="ARBA" id="ARBA00006889"/>
    </source>
</evidence>
<dbReference type="PIRSF" id="PIRSF036893">
    <property type="entry name" value="Lipocalin_ApoD"/>
    <property type="match status" value="1"/>
</dbReference>
<comment type="similarity">
    <text evidence="1 3">Belongs to the calycin superfamily. Lipocalin family.</text>
</comment>
<dbReference type="Pfam" id="PF00061">
    <property type="entry name" value="Lipocalin"/>
    <property type="match status" value="1"/>
</dbReference>
<dbReference type="KEGG" id="dmk:116930326"/>
<dbReference type="GO" id="GO:0031409">
    <property type="term" value="F:pigment binding"/>
    <property type="evidence" value="ECO:0007669"/>
    <property type="project" value="InterPro"/>
</dbReference>
<dbReference type="PRINTS" id="PR01273">
    <property type="entry name" value="INVTBRTCOLOR"/>
</dbReference>
<dbReference type="EMBL" id="GDIQ01088819">
    <property type="protein sequence ID" value="JAN05918.1"/>
    <property type="molecule type" value="Transcribed_RNA"/>
</dbReference>
<gene>
    <name evidence="6" type="ORF">OUZ56_022599</name>
</gene>
<reference evidence="6 7" key="2">
    <citation type="journal article" date="2023" name="Nucleic Acids Res.">
        <title>The hologenome of Daphnia magna reveals possible DNA methylation and microbiome-mediated evolution of the host genome.</title>
        <authorList>
            <person name="Chaturvedi A."/>
            <person name="Li X."/>
            <person name="Dhandapani V."/>
            <person name="Marshall H."/>
            <person name="Kissane S."/>
            <person name="Cuenca-Cambronero M."/>
            <person name="Asole G."/>
            <person name="Calvet F."/>
            <person name="Ruiz-Romero M."/>
            <person name="Marangio P."/>
            <person name="Guigo R."/>
            <person name="Rago D."/>
            <person name="Mirbahai L."/>
            <person name="Eastwood N."/>
            <person name="Colbourne J.K."/>
            <person name="Zhou J."/>
            <person name="Mallon E."/>
            <person name="Orsini L."/>
        </authorList>
    </citation>
    <scope>NUCLEOTIDE SEQUENCE [LARGE SCALE GENOMIC DNA]</scope>
    <source>
        <strain evidence="6">LRV0_1</strain>
    </source>
</reference>
<evidence type="ECO:0000313" key="6">
    <source>
        <dbReference type="EMBL" id="KAK4029627.1"/>
    </source>
</evidence>
<feature type="domain" description="Lipocalin/cytosolic fatty-acid binding" evidence="4">
    <location>
        <begin position="45"/>
        <end position="187"/>
    </location>
</feature>
<keyword evidence="5" id="KW-0449">Lipoprotein</keyword>
<proteinExistence type="inferred from homology"/>
<sequence>MVNYFPIWLLIAATCYQTFIQAQLFERGNCPDVNAVPDFKLSEYTGKWYENRKTISRFQNSMAQSCASVVFKETDGKLTVENRGLQRLTRRNIVLNGKARHPDPSKGEFVVNFFGNASYGDETLMILGTDYDSYSVSWSCIGAGPMHLYTLWVHTRDPNPTPETIDLALDVVKRNALDETKLLMTNRRNC</sequence>
<dbReference type="OrthoDB" id="565904at2759"/>
<evidence type="ECO:0000256" key="3">
    <source>
        <dbReference type="PIRNR" id="PIRNR036893"/>
    </source>
</evidence>
<dbReference type="InterPro" id="IPR000566">
    <property type="entry name" value="Lipocln_cytosolic_FA-bd_dom"/>
</dbReference>
<feature type="signal peptide" evidence="3">
    <location>
        <begin position="1"/>
        <end position="22"/>
    </location>
</feature>
<keyword evidence="3" id="KW-0732">Signal</keyword>
<accession>A0A0N8DDY6</accession>
<evidence type="ECO:0000256" key="2">
    <source>
        <dbReference type="ARBA" id="ARBA00023157"/>
    </source>
</evidence>
<dbReference type="GO" id="GO:0005737">
    <property type="term" value="C:cytoplasm"/>
    <property type="evidence" value="ECO:0007669"/>
    <property type="project" value="TreeGrafter"/>
</dbReference>
<dbReference type="EMBL" id="JAOYFB010000039">
    <property type="protein sequence ID" value="KAK4029627.1"/>
    <property type="molecule type" value="Genomic_DNA"/>
</dbReference>
<dbReference type="AlphaFoldDB" id="A0A0N8DDY6"/>
<evidence type="ECO:0000313" key="5">
    <source>
        <dbReference type="EMBL" id="JAN05918.1"/>
    </source>
</evidence>
<dbReference type="GO" id="GO:0006629">
    <property type="term" value="P:lipid metabolic process"/>
    <property type="evidence" value="ECO:0007669"/>
    <property type="project" value="TreeGrafter"/>
</dbReference>
<evidence type="ECO:0000259" key="4">
    <source>
        <dbReference type="Pfam" id="PF00061"/>
    </source>
</evidence>
<evidence type="ECO:0000313" key="7">
    <source>
        <dbReference type="Proteomes" id="UP001234178"/>
    </source>
</evidence>
<dbReference type="GO" id="GO:0000302">
    <property type="term" value="P:response to reactive oxygen species"/>
    <property type="evidence" value="ECO:0007669"/>
    <property type="project" value="TreeGrafter"/>
</dbReference>
<feature type="chain" id="PRO_5013432836" evidence="3">
    <location>
        <begin position="23"/>
        <end position="190"/>
    </location>
</feature>
<dbReference type="SUPFAM" id="SSF50814">
    <property type="entry name" value="Lipocalins"/>
    <property type="match status" value="1"/>
</dbReference>
<reference evidence="5" key="1">
    <citation type="submission" date="2015-10" db="EMBL/GenBank/DDBJ databases">
        <title>EvidentialGene: Evidence-directed Construction of Complete mRNA Transcriptomes without Genomes.</title>
        <authorList>
            <person name="Gilbert D.G."/>
        </authorList>
    </citation>
    <scope>NUCLEOTIDE SEQUENCE</scope>
</reference>
<dbReference type="Gene3D" id="2.40.128.20">
    <property type="match status" value="1"/>
</dbReference>
<keyword evidence="2" id="KW-1015">Disulfide bond</keyword>
<dbReference type="PANTHER" id="PTHR10612:SF34">
    <property type="entry name" value="APOLIPOPROTEIN D"/>
    <property type="match status" value="1"/>
</dbReference>
<dbReference type="InterPro" id="IPR012674">
    <property type="entry name" value="Calycin"/>
</dbReference>
<dbReference type="InterPro" id="IPR022271">
    <property type="entry name" value="Lipocalin_ApoD"/>
</dbReference>
<dbReference type="Proteomes" id="UP001234178">
    <property type="component" value="Unassembled WGS sequence"/>
</dbReference>